<protein>
    <submittedName>
        <fullName evidence="2">Uncharacterized protein</fullName>
    </submittedName>
</protein>
<sequence length="129" mass="14504">MQVVIQNLSSDMETAEEMAAIFKRFGDEQSTLLDQYERLSFEVQLNQAMLGRSLSEPAGGRCQPKQVTPKPVKQGRRRRGSGFQKVIKKLFSPILVVGKRGSSARKDGTASPDPKDPMFWKTFSRSLRV</sequence>
<feature type="region of interest" description="Disordered" evidence="1">
    <location>
        <begin position="99"/>
        <end position="118"/>
    </location>
</feature>
<reference evidence="2" key="2">
    <citation type="journal article" date="2024" name="Plant">
        <title>Genomic evolution and insights into agronomic trait innovations of Sesamum species.</title>
        <authorList>
            <person name="Miao H."/>
            <person name="Wang L."/>
            <person name="Qu L."/>
            <person name="Liu H."/>
            <person name="Sun Y."/>
            <person name="Le M."/>
            <person name="Wang Q."/>
            <person name="Wei S."/>
            <person name="Zheng Y."/>
            <person name="Lin W."/>
            <person name="Duan Y."/>
            <person name="Cao H."/>
            <person name="Xiong S."/>
            <person name="Wang X."/>
            <person name="Wei L."/>
            <person name="Li C."/>
            <person name="Ma Q."/>
            <person name="Ju M."/>
            <person name="Zhao R."/>
            <person name="Li G."/>
            <person name="Mu C."/>
            <person name="Tian Q."/>
            <person name="Mei H."/>
            <person name="Zhang T."/>
            <person name="Gao T."/>
            <person name="Zhang H."/>
        </authorList>
    </citation>
    <scope>NUCLEOTIDE SEQUENCE</scope>
    <source>
        <strain evidence="2">K16</strain>
    </source>
</reference>
<feature type="region of interest" description="Disordered" evidence="1">
    <location>
        <begin position="52"/>
        <end position="81"/>
    </location>
</feature>
<organism evidence="2 3">
    <name type="scientific">Sesamum angolense</name>
    <dbReference type="NCBI Taxonomy" id="2727404"/>
    <lineage>
        <taxon>Eukaryota</taxon>
        <taxon>Viridiplantae</taxon>
        <taxon>Streptophyta</taxon>
        <taxon>Embryophyta</taxon>
        <taxon>Tracheophyta</taxon>
        <taxon>Spermatophyta</taxon>
        <taxon>Magnoliopsida</taxon>
        <taxon>eudicotyledons</taxon>
        <taxon>Gunneridae</taxon>
        <taxon>Pentapetalae</taxon>
        <taxon>asterids</taxon>
        <taxon>lamiids</taxon>
        <taxon>Lamiales</taxon>
        <taxon>Pedaliaceae</taxon>
        <taxon>Sesamum</taxon>
    </lineage>
</organism>
<comment type="caution">
    <text evidence="2">The sequence shown here is derived from an EMBL/GenBank/DDBJ whole genome shotgun (WGS) entry which is preliminary data.</text>
</comment>
<reference evidence="2" key="1">
    <citation type="submission" date="2020-06" db="EMBL/GenBank/DDBJ databases">
        <authorList>
            <person name="Li T."/>
            <person name="Hu X."/>
            <person name="Zhang T."/>
            <person name="Song X."/>
            <person name="Zhang H."/>
            <person name="Dai N."/>
            <person name="Sheng W."/>
            <person name="Hou X."/>
            <person name="Wei L."/>
        </authorList>
    </citation>
    <scope>NUCLEOTIDE SEQUENCE</scope>
    <source>
        <strain evidence="2">K16</strain>
        <tissue evidence="2">Leaf</tissue>
    </source>
</reference>
<dbReference type="PANTHER" id="PTHR48196">
    <property type="entry name" value="DUF630 DOMAIN-CONTAINING PROTEIN"/>
    <property type="match status" value="1"/>
</dbReference>
<evidence type="ECO:0000256" key="1">
    <source>
        <dbReference type="SAM" id="MobiDB-lite"/>
    </source>
</evidence>
<dbReference type="EMBL" id="JACGWL010000008">
    <property type="protein sequence ID" value="KAK4396018.1"/>
    <property type="molecule type" value="Genomic_DNA"/>
</dbReference>
<dbReference type="Proteomes" id="UP001289374">
    <property type="component" value="Unassembled WGS sequence"/>
</dbReference>
<dbReference type="AlphaFoldDB" id="A0AAE2BSI9"/>
<accession>A0AAE2BSI9</accession>
<name>A0AAE2BSI9_9LAMI</name>
<proteinExistence type="predicted"/>
<gene>
    <name evidence="2" type="ORF">Sango_1438400</name>
</gene>
<evidence type="ECO:0000313" key="3">
    <source>
        <dbReference type="Proteomes" id="UP001289374"/>
    </source>
</evidence>
<feature type="compositionally biased region" description="Basic and acidic residues" evidence="1">
    <location>
        <begin position="104"/>
        <end position="118"/>
    </location>
</feature>
<dbReference type="PANTHER" id="PTHR48196:SF1">
    <property type="entry name" value="DUF630 DOMAIN-CONTAINING PROTEIN"/>
    <property type="match status" value="1"/>
</dbReference>
<evidence type="ECO:0000313" key="2">
    <source>
        <dbReference type="EMBL" id="KAK4396018.1"/>
    </source>
</evidence>
<keyword evidence="3" id="KW-1185">Reference proteome</keyword>